<dbReference type="EC" id="2.7.7.65" evidence="1"/>
<dbReference type="Gene3D" id="3.30.70.270">
    <property type="match status" value="1"/>
</dbReference>
<dbReference type="InterPro" id="IPR000160">
    <property type="entry name" value="GGDEF_dom"/>
</dbReference>
<dbReference type="InterPro" id="IPR050469">
    <property type="entry name" value="Diguanylate_Cyclase"/>
</dbReference>
<evidence type="ECO:0000313" key="3">
    <source>
        <dbReference type="EMBL" id="PHO14959.1"/>
    </source>
</evidence>
<organism evidence="3 4">
    <name type="scientific">Malaciobacter marinus</name>
    <dbReference type="NCBI Taxonomy" id="505249"/>
    <lineage>
        <taxon>Bacteria</taxon>
        <taxon>Pseudomonadati</taxon>
        <taxon>Campylobacterota</taxon>
        <taxon>Epsilonproteobacteria</taxon>
        <taxon>Campylobacterales</taxon>
        <taxon>Arcobacteraceae</taxon>
        <taxon>Malaciobacter</taxon>
    </lineage>
</organism>
<comment type="caution">
    <text evidence="3">The sequence shown here is derived from an EMBL/GenBank/DDBJ whole genome shotgun (WGS) entry which is preliminary data.</text>
</comment>
<dbReference type="EMBL" id="NXAO01000041">
    <property type="protein sequence ID" value="PHO14959.1"/>
    <property type="molecule type" value="Genomic_DNA"/>
</dbReference>
<feature type="domain" description="GGDEF" evidence="2">
    <location>
        <begin position="140"/>
        <end position="270"/>
    </location>
</feature>
<accession>A0ABX4LWD3</accession>
<dbReference type="InterPro" id="IPR043128">
    <property type="entry name" value="Rev_trsase/Diguanyl_cyclase"/>
</dbReference>
<gene>
    <name evidence="3" type="ORF">CPH92_08880</name>
</gene>
<name>A0ABX4LWD3_9BACT</name>
<dbReference type="SMART" id="SM00267">
    <property type="entry name" value="GGDEF"/>
    <property type="match status" value="1"/>
</dbReference>
<sequence length="270" mass="31690">MMSNRLKEVTFLTVNDLKNEDIILPSKYSQVFENHANSLEVNIEDENVLFKDLHEDNVNIDKIVRQTNDNLSILYQSTDDARTAILNKDDKSLQNIYGELAKMKSKINLLQKELFSDSLTKAFNRKWFMDYYLINKSFPEDGALAFIDLNKFKYINDTFGHLVGDQVLKYLVDFLKKEFKDKEIKVLRYAGDEFIVLFNQDTINQFDIKTLMTNAQKKLARQKLKTSKFKNIQFSFSFGLVPFKKDEQLEKIVLKADELMYKNKKALISR</sequence>
<dbReference type="PANTHER" id="PTHR45138:SF6">
    <property type="entry name" value="DIGUANYLATE CYCLASE DGCN"/>
    <property type="match status" value="1"/>
</dbReference>
<reference evidence="4" key="1">
    <citation type="submission" date="2017-09" db="EMBL/GenBank/DDBJ databases">
        <title>Arcobacter canalis sp. nov., a new species isolated from a water canal contaminated with urban sewage.</title>
        <authorList>
            <person name="Perez-Cataluna A."/>
            <person name="Salas-Masso N."/>
            <person name="Figueras M.J."/>
        </authorList>
    </citation>
    <scope>NUCLEOTIDE SEQUENCE [LARGE SCALE GENOMIC DNA]</scope>
    <source>
        <strain evidence="4">CECT 7727</strain>
    </source>
</reference>
<dbReference type="SUPFAM" id="SSF55073">
    <property type="entry name" value="Nucleotide cyclase"/>
    <property type="match status" value="1"/>
</dbReference>
<dbReference type="PROSITE" id="PS50887">
    <property type="entry name" value="GGDEF"/>
    <property type="match status" value="1"/>
</dbReference>
<dbReference type="CDD" id="cd01949">
    <property type="entry name" value="GGDEF"/>
    <property type="match status" value="1"/>
</dbReference>
<dbReference type="Proteomes" id="UP000224740">
    <property type="component" value="Unassembled WGS sequence"/>
</dbReference>
<proteinExistence type="predicted"/>
<dbReference type="NCBIfam" id="TIGR00254">
    <property type="entry name" value="GGDEF"/>
    <property type="match status" value="1"/>
</dbReference>
<keyword evidence="4" id="KW-1185">Reference proteome</keyword>
<dbReference type="InterPro" id="IPR029787">
    <property type="entry name" value="Nucleotide_cyclase"/>
</dbReference>
<evidence type="ECO:0000259" key="2">
    <source>
        <dbReference type="PROSITE" id="PS50887"/>
    </source>
</evidence>
<protein>
    <recommendedName>
        <fullName evidence="1">diguanylate cyclase</fullName>
        <ecNumber evidence="1">2.7.7.65</ecNumber>
    </recommendedName>
</protein>
<evidence type="ECO:0000313" key="4">
    <source>
        <dbReference type="Proteomes" id="UP000224740"/>
    </source>
</evidence>
<evidence type="ECO:0000256" key="1">
    <source>
        <dbReference type="ARBA" id="ARBA00012528"/>
    </source>
</evidence>
<dbReference type="PANTHER" id="PTHR45138">
    <property type="entry name" value="REGULATORY COMPONENTS OF SENSORY TRANSDUCTION SYSTEM"/>
    <property type="match status" value="1"/>
</dbReference>
<dbReference type="Pfam" id="PF00990">
    <property type="entry name" value="GGDEF"/>
    <property type="match status" value="1"/>
</dbReference>